<dbReference type="RefSeq" id="WP_153079951.1">
    <property type="nucleotide sequence ID" value="NZ_VZAU01000108.1"/>
</dbReference>
<evidence type="ECO:0000313" key="1">
    <source>
        <dbReference type="EMBL" id="MQN11103.1"/>
    </source>
</evidence>
<gene>
    <name evidence="1" type="ORF">F7D97_14505</name>
</gene>
<proteinExistence type="predicted"/>
<organism evidence="1 2">
    <name type="scientific">Segatella copri</name>
    <dbReference type="NCBI Taxonomy" id="165179"/>
    <lineage>
        <taxon>Bacteria</taxon>
        <taxon>Pseudomonadati</taxon>
        <taxon>Bacteroidota</taxon>
        <taxon>Bacteroidia</taxon>
        <taxon>Bacteroidales</taxon>
        <taxon>Prevotellaceae</taxon>
        <taxon>Segatella</taxon>
    </lineage>
</organism>
<dbReference type="EMBL" id="VZCY01000118">
    <property type="protein sequence ID" value="MQN11103.1"/>
    <property type="molecule type" value="Genomic_DNA"/>
</dbReference>
<sequence>MGIKKILFSFVISLFCVSVNAQDIKLVLNDSCDFVSQDGKSYIVLEYPGKTAHEIYEGILTNVVKCFNDAKNVTNTVPDRAISVRAYSDNLIEYCWWKEPKKFTFGKAALAYVTAGISLAVDAIDSGCFYNGDFSVSGFYKIDIEIKDGKAKVNTPLMDGISSVIDRDGNKKISISSFSFKEAVRINRDKSVATRDKQKNKAKEANLKKEKYLKEAVDRIERTLNAITKLQDTDW</sequence>
<protein>
    <recommendedName>
        <fullName evidence="3">DUF4468 domain-containing protein</fullName>
    </recommendedName>
</protein>
<comment type="caution">
    <text evidence="1">The sequence shown here is derived from an EMBL/GenBank/DDBJ whole genome shotgun (WGS) entry which is preliminary data.</text>
</comment>
<dbReference type="Proteomes" id="UP000406735">
    <property type="component" value="Unassembled WGS sequence"/>
</dbReference>
<name>A0A6A7VWW1_9BACT</name>
<dbReference type="AlphaFoldDB" id="A0A6A7VWW1"/>
<accession>A0A6A7VWW1</accession>
<evidence type="ECO:0000313" key="2">
    <source>
        <dbReference type="Proteomes" id="UP000406735"/>
    </source>
</evidence>
<reference evidence="1 2" key="1">
    <citation type="submission" date="2019-09" db="EMBL/GenBank/DDBJ databases">
        <title>Distinct polysaccharide growth profiles of human intestinal Prevotella copri isolates.</title>
        <authorList>
            <person name="Fehlner-Peach H."/>
            <person name="Magnabosco C."/>
            <person name="Raghavan V."/>
            <person name="Scher J.U."/>
            <person name="Tett A."/>
            <person name="Cox L.M."/>
            <person name="Gottsegen C."/>
            <person name="Watters A."/>
            <person name="Wiltshire- Gordon J.D."/>
            <person name="Segata N."/>
            <person name="Bonneau R."/>
            <person name="Littman D.R."/>
        </authorList>
    </citation>
    <scope>NUCLEOTIDE SEQUENCE [LARGE SCALE GENOMIC DNA]</scope>
    <source>
        <strain evidence="2">iK21513</strain>
    </source>
</reference>
<evidence type="ECO:0008006" key="3">
    <source>
        <dbReference type="Google" id="ProtNLM"/>
    </source>
</evidence>